<evidence type="ECO:0000256" key="6">
    <source>
        <dbReference type="SAM" id="Phobius"/>
    </source>
</evidence>
<keyword evidence="5 6" id="KW-0472">Membrane</keyword>
<dbReference type="Pfam" id="PF04011">
    <property type="entry name" value="LemA"/>
    <property type="match status" value="1"/>
</dbReference>
<dbReference type="PANTHER" id="PTHR34478:SF2">
    <property type="entry name" value="MEMBRANE PROTEIN"/>
    <property type="match status" value="1"/>
</dbReference>
<dbReference type="PANTHER" id="PTHR34478">
    <property type="entry name" value="PROTEIN LEMA"/>
    <property type="match status" value="1"/>
</dbReference>
<evidence type="ECO:0000256" key="3">
    <source>
        <dbReference type="ARBA" id="ARBA00022692"/>
    </source>
</evidence>
<keyword evidence="3 6" id="KW-0812">Transmembrane</keyword>
<gene>
    <name evidence="7" type="ORF">GCM10009681_35140</name>
</gene>
<evidence type="ECO:0000313" key="7">
    <source>
        <dbReference type="EMBL" id="GAA1760903.1"/>
    </source>
</evidence>
<protein>
    <submittedName>
        <fullName evidence="7">LemA family protein</fullName>
    </submittedName>
</protein>
<organism evidence="7 8">
    <name type="scientific">Luedemannella helvata</name>
    <dbReference type="NCBI Taxonomy" id="349315"/>
    <lineage>
        <taxon>Bacteria</taxon>
        <taxon>Bacillati</taxon>
        <taxon>Actinomycetota</taxon>
        <taxon>Actinomycetes</taxon>
        <taxon>Micromonosporales</taxon>
        <taxon>Micromonosporaceae</taxon>
        <taxon>Luedemannella</taxon>
    </lineage>
</organism>
<proteinExistence type="inferred from homology"/>
<evidence type="ECO:0000256" key="2">
    <source>
        <dbReference type="ARBA" id="ARBA00008854"/>
    </source>
</evidence>
<dbReference type="InterPro" id="IPR007156">
    <property type="entry name" value="MamQ_LemA"/>
</dbReference>
<dbReference type="InterPro" id="IPR023353">
    <property type="entry name" value="LemA-like_dom_sf"/>
</dbReference>
<keyword evidence="8" id="KW-1185">Reference proteome</keyword>
<evidence type="ECO:0000256" key="4">
    <source>
        <dbReference type="ARBA" id="ARBA00022989"/>
    </source>
</evidence>
<keyword evidence="4 6" id="KW-1133">Transmembrane helix</keyword>
<reference evidence="8" key="1">
    <citation type="journal article" date="2019" name="Int. J. Syst. Evol. Microbiol.">
        <title>The Global Catalogue of Microorganisms (GCM) 10K type strain sequencing project: providing services to taxonomists for standard genome sequencing and annotation.</title>
        <authorList>
            <consortium name="The Broad Institute Genomics Platform"/>
            <consortium name="The Broad Institute Genome Sequencing Center for Infectious Disease"/>
            <person name="Wu L."/>
            <person name="Ma J."/>
        </authorList>
    </citation>
    <scope>NUCLEOTIDE SEQUENCE [LARGE SCALE GENOMIC DNA]</scope>
    <source>
        <strain evidence="8">JCM 13249</strain>
    </source>
</reference>
<dbReference type="Proteomes" id="UP001500655">
    <property type="component" value="Unassembled WGS sequence"/>
</dbReference>
<comment type="caution">
    <text evidence="7">The sequence shown here is derived from an EMBL/GenBank/DDBJ whole genome shotgun (WGS) entry which is preliminary data.</text>
</comment>
<name>A0ABP4WVV7_9ACTN</name>
<comment type="similarity">
    <text evidence="2">Belongs to the LemA family.</text>
</comment>
<evidence type="ECO:0000256" key="1">
    <source>
        <dbReference type="ARBA" id="ARBA00004167"/>
    </source>
</evidence>
<dbReference type="EMBL" id="BAAALS010000016">
    <property type="protein sequence ID" value="GAA1760903.1"/>
    <property type="molecule type" value="Genomic_DNA"/>
</dbReference>
<dbReference type="Gene3D" id="1.20.1440.20">
    <property type="entry name" value="LemA-like domain"/>
    <property type="match status" value="1"/>
</dbReference>
<accession>A0ABP4WVV7</accession>
<dbReference type="RefSeq" id="WP_344082881.1">
    <property type="nucleotide sequence ID" value="NZ_BAAALS010000016.1"/>
</dbReference>
<dbReference type="SUPFAM" id="SSF140478">
    <property type="entry name" value="LemA-like"/>
    <property type="match status" value="1"/>
</dbReference>
<feature type="transmembrane region" description="Helical" evidence="6">
    <location>
        <begin position="6"/>
        <end position="29"/>
    </location>
</feature>
<sequence length="192" mass="20877">MSGSIVAAVIGGLVCLVLVILVIWALAAYNKLVRQRNQVEASWAQIDVQLKRRVDLIPNLVETVKGYAAHEKGTLEAVIQARNSAIAVSGQGPAGRAEAENMLTQTLGRLFALAEAYPNLKANENFAALQSELTGTEDKISYARQFYNSAVQTFNTTIQSIPTNIIAGFGGFKEKEYFEATEGERGPVQVRF</sequence>
<evidence type="ECO:0000256" key="5">
    <source>
        <dbReference type="ARBA" id="ARBA00023136"/>
    </source>
</evidence>
<comment type="subcellular location">
    <subcellularLocation>
        <location evidence="1">Membrane</location>
        <topology evidence="1">Single-pass membrane protein</topology>
    </subcellularLocation>
</comment>
<evidence type="ECO:0000313" key="8">
    <source>
        <dbReference type="Proteomes" id="UP001500655"/>
    </source>
</evidence>